<dbReference type="Gene3D" id="4.10.1110.10">
    <property type="entry name" value="AN1-like Zinc finger"/>
    <property type="match status" value="2"/>
</dbReference>
<evidence type="ECO:0000256" key="5">
    <source>
        <dbReference type="SAM" id="MobiDB-lite"/>
    </source>
</evidence>
<dbReference type="InterPro" id="IPR035896">
    <property type="entry name" value="AN1-like_Znf"/>
</dbReference>
<dbReference type="GO" id="GO:0008270">
    <property type="term" value="F:zinc ion binding"/>
    <property type="evidence" value="ECO:0007669"/>
    <property type="project" value="UniProtKB-KW"/>
</dbReference>
<feature type="compositionally biased region" description="Polar residues" evidence="5">
    <location>
        <begin position="63"/>
        <end position="77"/>
    </location>
</feature>
<organism evidence="7 8">
    <name type="scientific">Lipomyces starkeyi NRRL Y-11557</name>
    <dbReference type="NCBI Taxonomy" id="675824"/>
    <lineage>
        <taxon>Eukaryota</taxon>
        <taxon>Fungi</taxon>
        <taxon>Dikarya</taxon>
        <taxon>Ascomycota</taxon>
        <taxon>Saccharomycotina</taxon>
        <taxon>Lipomycetes</taxon>
        <taxon>Lipomycetales</taxon>
        <taxon>Lipomycetaceae</taxon>
        <taxon>Lipomyces</taxon>
    </lineage>
</organism>
<keyword evidence="2 4" id="KW-0863">Zinc-finger</keyword>
<dbReference type="InterPro" id="IPR057358">
    <property type="entry name" value="UBL_ZFAND1-like"/>
</dbReference>
<keyword evidence="3" id="KW-0862">Zinc</keyword>
<accession>A0A1E3PYY5</accession>
<dbReference type="PANTHER" id="PTHR14677">
    <property type="entry name" value="ARSENITE INDUCUBLE RNA ASSOCIATED PROTEIN AIP-1-RELATED"/>
    <property type="match status" value="1"/>
</dbReference>
<dbReference type="Pfam" id="PF25327">
    <property type="entry name" value="UBL_ZFAND1"/>
    <property type="match status" value="1"/>
</dbReference>
<dbReference type="EMBL" id="KV454300">
    <property type="protein sequence ID" value="ODQ70621.1"/>
    <property type="molecule type" value="Genomic_DNA"/>
</dbReference>
<evidence type="ECO:0000256" key="3">
    <source>
        <dbReference type="ARBA" id="ARBA00022833"/>
    </source>
</evidence>
<keyword evidence="8" id="KW-1185">Reference proteome</keyword>
<keyword evidence="1" id="KW-0479">Metal-binding</keyword>
<evidence type="ECO:0000256" key="4">
    <source>
        <dbReference type="PROSITE-ProRule" id="PRU00449"/>
    </source>
</evidence>
<feature type="region of interest" description="Disordered" evidence="5">
    <location>
        <begin position="48"/>
        <end position="77"/>
    </location>
</feature>
<evidence type="ECO:0000256" key="1">
    <source>
        <dbReference type="ARBA" id="ARBA00022723"/>
    </source>
</evidence>
<evidence type="ECO:0000256" key="2">
    <source>
        <dbReference type="ARBA" id="ARBA00022771"/>
    </source>
</evidence>
<feature type="region of interest" description="Disordered" evidence="5">
    <location>
        <begin position="145"/>
        <end position="175"/>
    </location>
</feature>
<dbReference type="SUPFAM" id="SSF118310">
    <property type="entry name" value="AN1-like Zinc finger"/>
    <property type="match status" value="2"/>
</dbReference>
<proteinExistence type="predicted"/>
<evidence type="ECO:0000259" key="6">
    <source>
        <dbReference type="PROSITE" id="PS51039"/>
    </source>
</evidence>
<dbReference type="GO" id="GO:0005737">
    <property type="term" value="C:cytoplasm"/>
    <property type="evidence" value="ECO:0007669"/>
    <property type="project" value="TreeGrafter"/>
</dbReference>
<feature type="compositionally biased region" description="Low complexity" evidence="5">
    <location>
        <begin position="152"/>
        <end position="173"/>
    </location>
</feature>
<dbReference type="AlphaFoldDB" id="A0A1E3PYY5"/>
<gene>
    <name evidence="7" type="ORF">LIPSTDRAFT_172225</name>
</gene>
<dbReference type="PROSITE" id="PS51039">
    <property type="entry name" value="ZF_AN1"/>
    <property type="match status" value="1"/>
</dbReference>
<evidence type="ECO:0000313" key="7">
    <source>
        <dbReference type="EMBL" id="ODQ70621.1"/>
    </source>
</evidence>
<evidence type="ECO:0000313" key="8">
    <source>
        <dbReference type="Proteomes" id="UP000094385"/>
    </source>
</evidence>
<dbReference type="SMART" id="SM00154">
    <property type="entry name" value="ZnF_AN1"/>
    <property type="match status" value="2"/>
</dbReference>
<feature type="domain" description="AN1-type" evidence="6">
    <location>
        <begin position="10"/>
        <end position="58"/>
    </location>
</feature>
<dbReference type="PANTHER" id="PTHR14677:SF40">
    <property type="entry name" value="CDC48-ASSOCIATED UBIQUITIN-LIKE_ZINC FINGER PROTEIN 1"/>
    <property type="match status" value="1"/>
</dbReference>
<sequence>MAATSHEGLLNVGEHCAFSGCHKLDFLPFRCPACESKYCLDHRQPSSHNCSGLKSTPKLPGQPITTRSASSASGQRLRSSEVPQKCYTKDCTTTINTPLSPATKCPTCKNLTCLKHRLNHSCPGAPKLPAITTQKTALAKFAEWKQKQQAKGNGPVSGGSSVASSTSDNATSSVIPSFFKSKPKAESLIAVRAREIAALKQNAKGDSHVQPANRVYVFVESNIPGSSKQPRVEMYFGRDYSIGRILDKSAQRLQISNQNNSKNDDKDRLRIYHVEGGRVLEFSEKLESCKVKDGDTLVVVKGLVMPNLLH</sequence>
<dbReference type="InterPro" id="IPR000058">
    <property type="entry name" value="Znf_AN1"/>
</dbReference>
<protein>
    <recommendedName>
        <fullName evidence="6">AN1-type domain-containing protein</fullName>
    </recommendedName>
</protein>
<dbReference type="STRING" id="675824.A0A1E3PYY5"/>
<dbReference type="Proteomes" id="UP000094385">
    <property type="component" value="Unassembled WGS sequence"/>
</dbReference>
<name>A0A1E3PYY5_LIPST</name>
<dbReference type="Pfam" id="PF01428">
    <property type="entry name" value="zf-AN1"/>
    <property type="match status" value="1"/>
</dbReference>
<dbReference type="OrthoDB" id="4095737at2759"/>
<reference evidence="7 8" key="1">
    <citation type="journal article" date="2016" name="Proc. Natl. Acad. Sci. U.S.A.">
        <title>Comparative genomics of biotechnologically important yeasts.</title>
        <authorList>
            <person name="Riley R."/>
            <person name="Haridas S."/>
            <person name="Wolfe K.H."/>
            <person name="Lopes M.R."/>
            <person name="Hittinger C.T."/>
            <person name="Goeker M."/>
            <person name="Salamov A.A."/>
            <person name="Wisecaver J.H."/>
            <person name="Long T.M."/>
            <person name="Calvey C.H."/>
            <person name="Aerts A.L."/>
            <person name="Barry K.W."/>
            <person name="Choi C."/>
            <person name="Clum A."/>
            <person name="Coughlan A.Y."/>
            <person name="Deshpande S."/>
            <person name="Douglass A.P."/>
            <person name="Hanson S.J."/>
            <person name="Klenk H.-P."/>
            <person name="LaButti K.M."/>
            <person name="Lapidus A."/>
            <person name="Lindquist E.A."/>
            <person name="Lipzen A.M."/>
            <person name="Meier-Kolthoff J.P."/>
            <person name="Ohm R.A."/>
            <person name="Otillar R.P."/>
            <person name="Pangilinan J.L."/>
            <person name="Peng Y."/>
            <person name="Rokas A."/>
            <person name="Rosa C.A."/>
            <person name="Scheuner C."/>
            <person name="Sibirny A.A."/>
            <person name="Slot J.C."/>
            <person name="Stielow J.B."/>
            <person name="Sun H."/>
            <person name="Kurtzman C.P."/>
            <person name="Blackwell M."/>
            <person name="Grigoriev I.V."/>
            <person name="Jeffries T.W."/>
        </authorList>
    </citation>
    <scope>NUCLEOTIDE SEQUENCE [LARGE SCALE GENOMIC DNA]</scope>
    <source>
        <strain evidence="7 8">NRRL Y-11557</strain>
    </source>
</reference>